<name>A0ABD3NKM6_9STRA</name>
<evidence type="ECO:0000256" key="1">
    <source>
        <dbReference type="SAM" id="MobiDB-lite"/>
    </source>
</evidence>
<gene>
    <name evidence="2" type="ORF">ACHAWO_002613</name>
</gene>
<accession>A0ABD3NKM6</accession>
<organism evidence="2 3">
    <name type="scientific">Cyclotella atomus</name>
    <dbReference type="NCBI Taxonomy" id="382360"/>
    <lineage>
        <taxon>Eukaryota</taxon>
        <taxon>Sar</taxon>
        <taxon>Stramenopiles</taxon>
        <taxon>Ochrophyta</taxon>
        <taxon>Bacillariophyta</taxon>
        <taxon>Coscinodiscophyceae</taxon>
        <taxon>Thalassiosirophycidae</taxon>
        <taxon>Stephanodiscales</taxon>
        <taxon>Stephanodiscaceae</taxon>
        <taxon>Cyclotella</taxon>
    </lineage>
</organism>
<dbReference type="AlphaFoldDB" id="A0ABD3NKM6"/>
<sequence>MRQSAIDEYEQLRVSRLPLCSVDRQRCSRLLHLRWLALFDSSAAPNSAPQDYVGKDATVDGATIEEGAGYEEETTTNTTLGAGAIKHPICNPRSTLRWMFRRGSSTQDGRRNDCGESLPGRLPRKII</sequence>
<dbReference type="Proteomes" id="UP001530400">
    <property type="component" value="Unassembled WGS sequence"/>
</dbReference>
<feature type="compositionally biased region" description="Low complexity" evidence="1">
    <location>
        <begin position="75"/>
        <end position="84"/>
    </location>
</feature>
<comment type="caution">
    <text evidence="2">The sequence shown here is derived from an EMBL/GenBank/DDBJ whole genome shotgun (WGS) entry which is preliminary data.</text>
</comment>
<proteinExistence type="predicted"/>
<evidence type="ECO:0000313" key="3">
    <source>
        <dbReference type="Proteomes" id="UP001530400"/>
    </source>
</evidence>
<protein>
    <submittedName>
        <fullName evidence="2">Uncharacterized protein</fullName>
    </submittedName>
</protein>
<feature type="region of interest" description="Disordered" evidence="1">
    <location>
        <begin position="65"/>
        <end position="84"/>
    </location>
</feature>
<evidence type="ECO:0000313" key="2">
    <source>
        <dbReference type="EMBL" id="KAL3775642.1"/>
    </source>
</evidence>
<reference evidence="2 3" key="1">
    <citation type="submission" date="2024-10" db="EMBL/GenBank/DDBJ databases">
        <title>Updated reference genomes for cyclostephanoid diatoms.</title>
        <authorList>
            <person name="Roberts W.R."/>
            <person name="Alverson A.J."/>
        </authorList>
    </citation>
    <scope>NUCLEOTIDE SEQUENCE [LARGE SCALE GENOMIC DNA]</scope>
    <source>
        <strain evidence="2 3">AJA010-31</strain>
    </source>
</reference>
<keyword evidence="3" id="KW-1185">Reference proteome</keyword>
<dbReference type="EMBL" id="JALLPJ020001145">
    <property type="protein sequence ID" value="KAL3775642.1"/>
    <property type="molecule type" value="Genomic_DNA"/>
</dbReference>